<accession>A0AA36G9E1</accession>
<name>A0AA36G9E1_9BILA</name>
<protein>
    <submittedName>
        <fullName evidence="3">Uncharacterized protein</fullName>
    </submittedName>
</protein>
<evidence type="ECO:0000256" key="2">
    <source>
        <dbReference type="SAM" id="Phobius"/>
    </source>
</evidence>
<dbReference type="AlphaFoldDB" id="A0AA36G9E1"/>
<dbReference type="EMBL" id="CATQJA010002659">
    <property type="protein sequence ID" value="CAJ0580426.1"/>
    <property type="molecule type" value="Genomic_DNA"/>
</dbReference>
<gene>
    <name evidence="3" type="ORF">MSPICULIGERA_LOCUS18624</name>
</gene>
<comment type="caution">
    <text evidence="3">The sequence shown here is derived from an EMBL/GenBank/DDBJ whole genome shotgun (WGS) entry which is preliminary data.</text>
</comment>
<keyword evidence="2" id="KW-1133">Transmembrane helix</keyword>
<sequence length="241" mass="27879">MRNVGCLLLIFYAISVHCDTKESDADAEEAGLSDSGLRRKKRDLASDLSEILFGDEDEQLLHGEERHYVLELDPNHTDHVNLRLELAVGAVELTALYCEHRLNLGRFHQGTTHIRVELTELQQHERLPCNRTRIDIEVMSHSEVKMNLFHEGDDVDSAEEAEKVKWTLLWTIILICSCLVCVVGGCFYRYRKLSWRKNLEMMRKFTTGSTLPPYQQFEMDNEGKKEQKKKEKEQVVSTITV</sequence>
<dbReference type="Proteomes" id="UP001177023">
    <property type="component" value="Unassembled WGS sequence"/>
</dbReference>
<keyword evidence="2" id="KW-0812">Transmembrane</keyword>
<organism evidence="3 4">
    <name type="scientific">Mesorhabditis spiculigera</name>
    <dbReference type="NCBI Taxonomy" id="96644"/>
    <lineage>
        <taxon>Eukaryota</taxon>
        <taxon>Metazoa</taxon>
        <taxon>Ecdysozoa</taxon>
        <taxon>Nematoda</taxon>
        <taxon>Chromadorea</taxon>
        <taxon>Rhabditida</taxon>
        <taxon>Rhabditina</taxon>
        <taxon>Rhabditomorpha</taxon>
        <taxon>Rhabditoidea</taxon>
        <taxon>Rhabditidae</taxon>
        <taxon>Mesorhabditinae</taxon>
        <taxon>Mesorhabditis</taxon>
    </lineage>
</organism>
<feature type="region of interest" description="Disordered" evidence="1">
    <location>
        <begin position="220"/>
        <end position="241"/>
    </location>
</feature>
<feature type="compositionally biased region" description="Basic and acidic residues" evidence="1">
    <location>
        <begin position="221"/>
        <end position="234"/>
    </location>
</feature>
<evidence type="ECO:0000313" key="4">
    <source>
        <dbReference type="Proteomes" id="UP001177023"/>
    </source>
</evidence>
<keyword evidence="2" id="KW-0472">Membrane</keyword>
<evidence type="ECO:0000313" key="3">
    <source>
        <dbReference type="EMBL" id="CAJ0580426.1"/>
    </source>
</evidence>
<keyword evidence="4" id="KW-1185">Reference proteome</keyword>
<feature type="transmembrane region" description="Helical" evidence="2">
    <location>
        <begin position="168"/>
        <end position="188"/>
    </location>
</feature>
<proteinExistence type="predicted"/>
<evidence type="ECO:0000256" key="1">
    <source>
        <dbReference type="SAM" id="MobiDB-lite"/>
    </source>
</evidence>
<feature type="non-terminal residue" evidence="3">
    <location>
        <position position="241"/>
    </location>
</feature>
<reference evidence="3" key="1">
    <citation type="submission" date="2023-06" db="EMBL/GenBank/DDBJ databases">
        <authorList>
            <person name="Delattre M."/>
        </authorList>
    </citation>
    <scope>NUCLEOTIDE SEQUENCE</scope>
    <source>
        <strain evidence="3">AF72</strain>
    </source>
</reference>